<evidence type="ECO:0000313" key="3">
    <source>
        <dbReference type="EMBL" id="KFH47717.1"/>
    </source>
</evidence>
<protein>
    <submittedName>
        <fullName evidence="3">Protein crossbronx-like protein</fullName>
    </submittedName>
</protein>
<accession>A0A086TED5</accession>
<proteinExistence type="predicted"/>
<organism evidence="3 4">
    <name type="scientific">Hapsidospora chrysogenum (strain ATCC 11550 / CBS 779.69 / DSM 880 / IAM 14645 / JCM 23072 / IMI 49137)</name>
    <name type="common">Acremonium chrysogenum</name>
    <dbReference type="NCBI Taxonomy" id="857340"/>
    <lineage>
        <taxon>Eukaryota</taxon>
        <taxon>Fungi</taxon>
        <taxon>Dikarya</taxon>
        <taxon>Ascomycota</taxon>
        <taxon>Pezizomycotina</taxon>
        <taxon>Sordariomycetes</taxon>
        <taxon>Hypocreomycetidae</taxon>
        <taxon>Hypocreales</taxon>
        <taxon>Bionectriaceae</taxon>
        <taxon>Hapsidospora</taxon>
    </lineage>
</organism>
<dbReference type="SUPFAM" id="SSF54495">
    <property type="entry name" value="UBC-like"/>
    <property type="match status" value="1"/>
</dbReference>
<dbReference type="Gene3D" id="3.10.110.10">
    <property type="entry name" value="Ubiquitin Conjugating Enzyme"/>
    <property type="match status" value="1"/>
</dbReference>
<dbReference type="CDD" id="cd23814">
    <property type="entry name" value="UEV_AKTIP"/>
    <property type="match status" value="1"/>
</dbReference>
<sequence>MAPFSMGTLSSVRKQHLLSEFAGLKQACPEGVFVSLTPGDPTLWSAVLFVRDGPYAPAVLRFHIAFPDTYPSLPPVVAFSSDIFHPLITPLTTYMYTTDIQESGTVSATDDERLPPGGFSLRHGFPKWFGRGKRSAQGSRQTSGQHGGNTATPKQQPAGQAKVITPESVTAGATSSAYAAKTDTRHVSAYDILRYIKAAFDNEDVLDSVPLDAAGNPGAWHAWRTHRRKLGKLQEGRAAPAEPPTMEGSKEEPGEASGAPEKSASPQPAVRQPGEWNWDGVWEDRVKKGINSSLSEPVLYGGTTALPDELIRFLPMDESEIDSVKENIRRTLGATT</sequence>
<feature type="region of interest" description="Disordered" evidence="1">
    <location>
        <begin position="106"/>
        <end position="125"/>
    </location>
</feature>
<dbReference type="STRING" id="857340.A0A086TED5"/>
<dbReference type="PROSITE" id="PS50127">
    <property type="entry name" value="UBC_2"/>
    <property type="match status" value="1"/>
</dbReference>
<dbReference type="Pfam" id="PF00179">
    <property type="entry name" value="UQ_con"/>
    <property type="match status" value="1"/>
</dbReference>
<gene>
    <name evidence="3" type="ORF">ACRE_013950</name>
</gene>
<feature type="region of interest" description="Disordered" evidence="1">
    <location>
        <begin position="232"/>
        <end position="277"/>
    </location>
</feature>
<dbReference type="HOGENOM" id="CLU_040072_0_0_1"/>
<dbReference type="Proteomes" id="UP000029964">
    <property type="component" value="Unassembled WGS sequence"/>
</dbReference>
<reference evidence="4" key="1">
    <citation type="journal article" date="2014" name="Genome Announc.">
        <title>Genome sequence and annotation of Acremonium chrysogenum, producer of the beta-lactam antibiotic cephalosporin C.</title>
        <authorList>
            <person name="Terfehr D."/>
            <person name="Dahlmann T.A."/>
            <person name="Specht T."/>
            <person name="Zadra I."/>
            <person name="Kuernsteiner H."/>
            <person name="Kueck U."/>
        </authorList>
    </citation>
    <scope>NUCLEOTIDE SEQUENCE [LARGE SCALE GENOMIC DNA]</scope>
    <source>
        <strain evidence="4">ATCC 11550 / CBS 779.69 / DSM 880 / IAM 14645 / JCM 23072 / IMI 49137</strain>
    </source>
</reference>
<feature type="compositionally biased region" description="Polar residues" evidence="1">
    <location>
        <begin position="136"/>
        <end position="158"/>
    </location>
</feature>
<evidence type="ECO:0000259" key="2">
    <source>
        <dbReference type="PROSITE" id="PS50127"/>
    </source>
</evidence>
<comment type="caution">
    <text evidence="3">The sequence shown here is derived from an EMBL/GenBank/DDBJ whole genome shotgun (WGS) entry which is preliminary data.</text>
</comment>
<evidence type="ECO:0000313" key="4">
    <source>
        <dbReference type="Proteomes" id="UP000029964"/>
    </source>
</evidence>
<dbReference type="InterPro" id="IPR000608">
    <property type="entry name" value="UBC"/>
</dbReference>
<feature type="region of interest" description="Disordered" evidence="1">
    <location>
        <begin position="131"/>
        <end position="163"/>
    </location>
</feature>
<name>A0A086TED5_HAPC1</name>
<dbReference type="EMBL" id="JPKY01000007">
    <property type="protein sequence ID" value="KFH47717.1"/>
    <property type="molecule type" value="Genomic_DNA"/>
</dbReference>
<evidence type="ECO:0000256" key="1">
    <source>
        <dbReference type="SAM" id="MobiDB-lite"/>
    </source>
</evidence>
<feature type="domain" description="UBC core" evidence="2">
    <location>
        <begin position="12"/>
        <end position="174"/>
    </location>
</feature>
<dbReference type="OrthoDB" id="5596422at2759"/>
<dbReference type="AlphaFoldDB" id="A0A086TED5"/>
<keyword evidence="4" id="KW-1185">Reference proteome</keyword>
<dbReference type="InterPro" id="IPR016135">
    <property type="entry name" value="UBQ-conjugating_enzyme/RWD"/>
</dbReference>